<gene>
    <name evidence="8" type="primary">vapC</name>
    <name evidence="10" type="ORF">G7068_03525</name>
</gene>
<accession>A0A6G7XD01</accession>
<dbReference type="EMBL" id="CP049863">
    <property type="protein sequence ID" value="QIK62382.1"/>
    <property type="molecule type" value="Genomic_DNA"/>
</dbReference>
<dbReference type="Proteomes" id="UP000502677">
    <property type="component" value="Chromosome"/>
</dbReference>
<keyword evidence="8" id="KW-0800">Toxin</keyword>
<keyword evidence="11" id="KW-1185">Reference proteome</keyword>
<dbReference type="InterPro" id="IPR022907">
    <property type="entry name" value="VapC_family"/>
</dbReference>
<dbReference type="PANTHER" id="PTHR33653">
    <property type="entry name" value="RIBONUCLEASE VAPC2"/>
    <property type="match status" value="1"/>
</dbReference>
<feature type="domain" description="PIN" evidence="9">
    <location>
        <begin position="2"/>
        <end position="121"/>
    </location>
</feature>
<evidence type="ECO:0000259" key="9">
    <source>
        <dbReference type="Pfam" id="PF01850"/>
    </source>
</evidence>
<evidence type="ECO:0000256" key="8">
    <source>
        <dbReference type="HAMAP-Rule" id="MF_00265"/>
    </source>
</evidence>
<evidence type="ECO:0000256" key="6">
    <source>
        <dbReference type="ARBA" id="ARBA00022842"/>
    </source>
</evidence>
<keyword evidence="2 8" id="KW-1277">Toxin-antitoxin system</keyword>
<dbReference type="SUPFAM" id="SSF88723">
    <property type="entry name" value="PIN domain-like"/>
    <property type="match status" value="1"/>
</dbReference>
<protein>
    <recommendedName>
        <fullName evidence="8">Ribonuclease VapC</fullName>
        <shortName evidence="8">RNase VapC</shortName>
        <ecNumber evidence="8">3.1.-.-</ecNumber>
    </recommendedName>
    <alternativeName>
        <fullName evidence="8">Toxin VapC</fullName>
    </alternativeName>
</protein>
<dbReference type="InterPro" id="IPR050556">
    <property type="entry name" value="Type_II_TA_system_RNase"/>
</dbReference>
<comment type="function">
    <text evidence="8">Toxic component of a toxin-antitoxin (TA) system. An RNase.</text>
</comment>
<evidence type="ECO:0000256" key="7">
    <source>
        <dbReference type="ARBA" id="ARBA00038093"/>
    </source>
</evidence>
<comment type="similarity">
    <text evidence="7 8">Belongs to the PINc/VapC protein family.</text>
</comment>
<dbReference type="RefSeq" id="WP_166288957.1">
    <property type="nucleotide sequence ID" value="NZ_CP049863.1"/>
</dbReference>
<dbReference type="GO" id="GO:0090729">
    <property type="term" value="F:toxin activity"/>
    <property type="evidence" value="ECO:0007669"/>
    <property type="project" value="UniProtKB-KW"/>
</dbReference>
<dbReference type="HAMAP" id="MF_00265">
    <property type="entry name" value="VapC_Nob1"/>
    <property type="match status" value="1"/>
</dbReference>
<keyword evidence="6 8" id="KW-0460">Magnesium</keyword>
<dbReference type="InterPro" id="IPR002716">
    <property type="entry name" value="PIN_dom"/>
</dbReference>
<organism evidence="10 11">
    <name type="scientific">Leucobacter viscericola</name>
    <dbReference type="NCBI Taxonomy" id="2714935"/>
    <lineage>
        <taxon>Bacteria</taxon>
        <taxon>Bacillati</taxon>
        <taxon>Actinomycetota</taxon>
        <taxon>Actinomycetes</taxon>
        <taxon>Micrococcales</taxon>
        <taxon>Microbacteriaceae</taxon>
        <taxon>Leucobacter</taxon>
    </lineage>
</organism>
<dbReference type="KEGG" id="lvi:G7068_03525"/>
<evidence type="ECO:0000313" key="10">
    <source>
        <dbReference type="EMBL" id="QIK62382.1"/>
    </source>
</evidence>
<proteinExistence type="inferred from homology"/>
<dbReference type="EC" id="3.1.-.-" evidence="8"/>
<dbReference type="PANTHER" id="PTHR33653:SF1">
    <property type="entry name" value="RIBONUCLEASE VAPC2"/>
    <property type="match status" value="1"/>
</dbReference>
<feature type="binding site" evidence="8">
    <location>
        <position position="102"/>
    </location>
    <ligand>
        <name>Mg(2+)</name>
        <dbReference type="ChEBI" id="CHEBI:18420"/>
    </ligand>
</feature>
<feature type="binding site" evidence="8">
    <location>
        <position position="5"/>
    </location>
    <ligand>
        <name>Mg(2+)</name>
        <dbReference type="ChEBI" id="CHEBI:18420"/>
    </ligand>
</feature>
<sequence>MIIVDTNVWSEALKPEPNQTVLEWLRLHSNEATLTAVSVFEMRYGASILPPGSRQTELQTQIDSMISAMSARTLNYDATAATAHARFAASARVDGRALSREDGQLLGIAAANGCKIATHNVRDFEGFGVEIIDPWLKQTAA</sequence>
<evidence type="ECO:0000313" key="11">
    <source>
        <dbReference type="Proteomes" id="UP000502677"/>
    </source>
</evidence>
<evidence type="ECO:0000256" key="5">
    <source>
        <dbReference type="ARBA" id="ARBA00022801"/>
    </source>
</evidence>
<evidence type="ECO:0000256" key="1">
    <source>
        <dbReference type="ARBA" id="ARBA00001946"/>
    </source>
</evidence>
<dbReference type="Pfam" id="PF01850">
    <property type="entry name" value="PIN"/>
    <property type="match status" value="1"/>
</dbReference>
<name>A0A6G7XD01_9MICO</name>
<dbReference type="InterPro" id="IPR029060">
    <property type="entry name" value="PIN-like_dom_sf"/>
</dbReference>
<keyword evidence="3 8" id="KW-0540">Nuclease</keyword>
<dbReference type="GO" id="GO:0016787">
    <property type="term" value="F:hydrolase activity"/>
    <property type="evidence" value="ECO:0007669"/>
    <property type="project" value="UniProtKB-KW"/>
</dbReference>
<keyword evidence="4 8" id="KW-0479">Metal-binding</keyword>
<dbReference type="Gene3D" id="3.40.50.1010">
    <property type="entry name" value="5'-nuclease"/>
    <property type="match status" value="1"/>
</dbReference>
<evidence type="ECO:0000256" key="3">
    <source>
        <dbReference type="ARBA" id="ARBA00022722"/>
    </source>
</evidence>
<dbReference type="GO" id="GO:0000287">
    <property type="term" value="F:magnesium ion binding"/>
    <property type="evidence" value="ECO:0007669"/>
    <property type="project" value="UniProtKB-UniRule"/>
</dbReference>
<evidence type="ECO:0000256" key="2">
    <source>
        <dbReference type="ARBA" id="ARBA00022649"/>
    </source>
</evidence>
<comment type="cofactor">
    <cofactor evidence="1 8">
        <name>Mg(2+)</name>
        <dbReference type="ChEBI" id="CHEBI:18420"/>
    </cofactor>
</comment>
<keyword evidence="5 8" id="KW-0378">Hydrolase</keyword>
<reference evidence="10 11" key="1">
    <citation type="submission" date="2020-03" db="EMBL/GenBank/DDBJ databases">
        <title>Leucobacter sp. nov., isolated from beetles.</title>
        <authorList>
            <person name="Hyun D.-W."/>
            <person name="Bae J.-W."/>
        </authorList>
    </citation>
    <scope>NUCLEOTIDE SEQUENCE [LARGE SCALE GENOMIC DNA]</scope>
    <source>
        <strain evidence="10 11">HDW9C</strain>
    </source>
</reference>
<dbReference type="GO" id="GO:0004540">
    <property type="term" value="F:RNA nuclease activity"/>
    <property type="evidence" value="ECO:0007669"/>
    <property type="project" value="InterPro"/>
</dbReference>
<dbReference type="AlphaFoldDB" id="A0A6G7XD01"/>
<evidence type="ECO:0000256" key="4">
    <source>
        <dbReference type="ARBA" id="ARBA00022723"/>
    </source>
</evidence>